<dbReference type="Proteomes" id="UP000551501">
    <property type="component" value="Unassembled WGS sequence"/>
</dbReference>
<evidence type="ECO:0000313" key="2">
    <source>
        <dbReference type="Proteomes" id="UP000551501"/>
    </source>
</evidence>
<dbReference type="EMBL" id="JACIFP010000001">
    <property type="protein sequence ID" value="MBB4133578.1"/>
    <property type="molecule type" value="Genomic_DNA"/>
</dbReference>
<dbReference type="AlphaFoldDB" id="A0A840ET84"/>
<dbReference type="InterPro" id="IPR012545">
    <property type="entry name" value="DUF1697"/>
</dbReference>
<comment type="caution">
    <text evidence="1">The sequence shown here is derived from an EMBL/GenBank/DDBJ whole genome shotgun (WGS) entry which is preliminary data.</text>
</comment>
<organism evidence="1 2">
    <name type="scientific">Gordonia humi</name>
    <dbReference type="NCBI Taxonomy" id="686429"/>
    <lineage>
        <taxon>Bacteria</taxon>
        <taxon>Bacillati</taxon>
        <taxon>Actinomycetota</taxon>
        <taxon>Actinomycetes</taxon>
        <taxon>Mycobacteriales</taxon>
        <taxon>Gordoniaceae</taxon>
        <taxon>Gordonia</taxon>
    </lineage>
</organism>
<name>A0A840ET84_9ACTN</name>
<dbReference type="PIRSF" id="PIRSF008502">
    <property type="entry name" value="UCP008502"/>
    <property type="match status" value="1"/>
</dbReference>
<accession>A0A840ET84</accession>
<keyword evidence="2" id="KW-1185">Reference proteome</keyword>
<gene>
    <name evidence="1" type="ORF">BKA16_000130</name>
</gene>
<evidence type="ECO:0000313" key="1">
    <source>
        <dbReference type="EMBL" id="MBB4133578.1"/>
    </source>
</evidence>
<reference evidence="1 2" key="1">
    <citation type="submission" date="2020-08" db="EMBL/GenBank/DDBJ databases">
        <title>Sequencing the genomes of 1000 actinobacteria strains.</title>
        <authorList>
            <person name="Klenk H.-P."/>
        </authorList>
    </citation>
    <scope>NUCLEOTIDE SEQUENCE [LARGE SCALE GENOMIC DNA]</scope>
    <source>
        <strain evidence="1 2">DSM 45298</strain>
    </source>
</reference>
<dbReference type="RefSeq" id="WP_183368755.1">
    <property type="nucleotide sequence ID" value="NZ_BAABHL010000113.1"/>
</dbReference>
<proteinExistence type="predicted"/>
<dbReference type="SUPFAM" id="SSF160379">
    <property type="entry name" value="SP0830-like"/>
    <property type="match status" value="1"/>
</dbReference>
<dbReference type="PANTHER" id="PTHR36439">
    <property type="entry name" value="BLL4334 PROTEIN"/>
    <property type="match status" value="1"/>
</dbReference>
<dbReference type="Pfam" id="PF08002">
    <property type="entry name" value="DUF1697"/>
    <property type="match status" value="1"/>
</dbReference>
<dbReference type="Gene3D" id="3.30.70.1280">
    <property type="entry name" value="SP0830-like domains"/>
    <property type="match status" value="1"/>
</dbReference>
<sequence>MPASRIVLIRAVNVGGAKLPMARLREIAADLGASDVSTYIASGNLLCTPPGDADRFDRSLEQAIADEFGYIREVISRTPDEVETAVAAFPFGESRHGHVYFLTGTPDADAAAAFCATDFGNGERLAVIGDDLHIDYPEGAGASKLTPAKIARGLGVTGTGRNLRTCRTLVERARA</sequence>
<protein>
    <submittedName>
        <fullName evidence="1">Uncharacterized protein (DUF1697 family)</fullName>
    </submittedName>
</protein>
<dbReference type="PANTHER" id="PTHR36439:SF1">
    <property type="entry name" value="DUF1697 DOMAIN-CONTAINING PROTEIN"/>
    <property type="match status" value="1"/>
</dbReference>